<dbReference type="PRINTS" id="PR00081">
    <property type="entry name" value="GDHRDH"/>
</dbReference>
<evidence type="ECO:0000256" key="1">
    <source>
        <dbReference type="SAM" id="Phobius"/>
    </source>
</evidence>
<proteinExistence type="predicted"/>
<accession>A0AAV4AB19</accession>
<evidence type="ECO:0000313" key="2">
    <source>
        <dbReference type="EMBL" id="GFO04077.1"/>
    </source>
</evidence>
<dbReference type="AlphaFoldDB" id="A0AAV4AB19"/>
<feature type="transmembrane region" description="Helical" evidence="1">
    <location>
        <begin position="12"/>
        <end position="30"/>
    </location>
</feature>
<dbReference type="EMBL" id="BLXT01003735">
    <property type="protein sequence ID" value="GFO04077.1"/>
    <property type="molecule type" value="Genomic_DNA"/>
</dbReference>
<reference evidence="2 3" key="1">
    <citation type="journal article" date="2021" name="Elife">
        <title>Chloroplast acquisition without the gene transfer in kleptoplastic sea slugs, Plakobranchus ocellatus.</title>
        <authorList>
            <person name="Maeda T."/>
            <person name="Takahashi S."/>
            <person name="Yoshida T."/>
            <person name="Shimamura S."/>
            <person name="Takaki Y."/>
            <person name="Nagai Y."/>
            <person name="Toyoda A."/>
            <person name="Suzuki Y."/>
            <person name="Arimoto A."/>
            <person name="Ishii H."/>
            <person name="Satoh N."/>
            <person name="Nishiyama T."/>
            <person name="Hasebe M."/>
            <person name="Maruyama T."/>
            <person name="Minagawa J."/>
            <person name="Obokata J."/>
            <person name="Shigenobu S."/>
        </authorList>
    </citation>
    <scope>NUCLEOTIDE SEQUENCE [LARGE SCALE GENOMIC DNA]</scope>
</reference>
<dbReference type="PANTHER" id="PTHR44279:SF2">
    <property type="entry name" value="HYDROXYSTEROID (11-BETA) DEHYDROGENASE 1-LIKE B-RELATED"/>
    <property type="match status" value="1"/>
</dbReference>
<dbReference type="Gene3D" id="3.40.50.720">
    <property type="entry name" value="NAD(P)-binding Rossmann-like Domain"/>
    <property type="match status" value="1"/>
</dbReference>
<dbReference type="Proteomes" id="UP000735302">
    <property type="component" value="Unassembled WGS sequence"/>
</dbReference>
<evidence type="ECO:0000313" key="3">
    <source>
        <dbReference type="Proteomes" id="UP000735302"/>
    </source>
</evidence>
<dbReference type="PANTHER" id="PTHR44279">
    <property type="entry name" value="HYDROXYSTEROID (11-BETA) DEHYDROGENASE 1-LIKE B-RELATED"/>
    <property type="match status" value="1"/>
</dbReference>
<dbReference type="SUPFAM" id="SSF51735">
    <property type="entry name" value="NAD(P)-binding Rossmann-fold domains"/>
    <property type="match status" value="1"/>
</dbReference>
<gene>
    <name evidence="2" type="ORF">PoB_003058200</name>
</gene>
<protein>
    <submittedName>
        <fullName evidence="2">Hydroxysteroid 11-beta-dehydrogenase 1-like protein</fullName>
    </submittedName>
</protein>
<keyword evidence="1" id="KW-0472">Membrane</keyword>
<dbReference type="InterPro" id="IPR051253">
    <property type="entry name" value="11-beta-HSD"/>
</dbReference>
<comment type="caution">
    <text evidence="2">The sequence shown here is derived from an EMBL/GenBank/DDBJ whole genome shotgun (WGS) entry which is preliminary data.</text>
</comment>
<keyword evidence="1" id="KW-1133">Transmembrane helix</keyword>
<sequence>MTRPGKSTTDMIGQVVAVILGLLAALWYFGDSEINLASLKGKRVLITGASSGIGEQLAYQFARHGSHVTLTARRQKVLEVVSKNCSLLSPDNRTHHVIAQDMEKLNMTKNVVDQAAAMMGGLDLLILNHILPHPIEPFKAEEYDLELLQRLVDINYRSYVHLTKHALPKLSDSGGRIVVINSSMGTESAVKGIAASGQQRVQRWFKPASPAGTAEAIVQAVVNGKDELYFPWLEVRPLILLHSVWPEVVDMFIRFLAVRES</sequence>
<dbReference type="InterPro" id="IPR002347">
    <property type="entry name" value="SDR_fam"/>
</dbReference>
<name>A0AAV4AB19_9GAST</name>
<dbReference type="InterPro" id="IPR036291">
    <property type="entry name" value="NAD(P)-bd_dom_sf"/>
</dbReference>
<keyword evidence="1" id="KW-0812">Transmembrane</keyword>
<dbReference type="GO" id="GO:0016491">
    <property type="term" value="F:oxidoreductase activity"/>
    <property type="evidence" value="ECO:0007669"/>
    <property type="project" value="TreeGrafter"/>
</dbReference>
<dbReference type="Pfam" id="PF00106">
    <property type="entry name" value="adh_short"/>
    <property type="match status" value="1"/>
</dbReference>
<keyword evidence="3" id="KW-1185">Reference proteome</keyword>
<organism evidence="2 3">
    <name type="scientific">Plakobranchus ocellatus</name>
    <dbReference type="NCBI Taxonomy" id="259542"/>
    <lineage>
        <taxon>Eukaryota</taxon>
        <taxon>Metazoa</taxon>
        <taxon>Spiralia</taxon>
        <taxon>Lophotrochozoa</taxon>
        <taxon>Mollusca</taxon>
        <taxon>Gastropoda</taxon>
        <taxon>Heterobranchia</taxon>
        <taxon>Euthyneura</taxon>
        <taxon>Panpulmonata</taxon>
        <taxon>Sacoglossa</taxon>
        <taxon>Placobranchoidea</taxon>
        <taxon>Plakobranchidae</taxon>
        <taxon>Plakobranchus</taxon>
    </lineage>
</organism>